<dbReference type="Pfam" id="PF08318">
    <property type="entry name" value="COG4_m"/>
    <property type="match status" value="1"/>
</dbReference>
<organism evidence="11 12">
    <name type="scientific">Paraphaeosphaeria minitans</name>
    <dbReference type="NCBI Taxonomy" id="565426"/>
    <lineage>
        <taxon>Eukaryota</taxon>
        <taxon>Fungi</taxon>
        <taxon>Dikarya</taxon>
        <taxon>Ascomycota</taxon>
        <taxon>Pezizomycotina</taxon>
        <taxon>Dothideomycetes</taxon>
        <taxon>Pleosporomycetidae</taxon>
        <taxon>Pleosporales</taxon>
        <taxon>Massarineae</taxon>
        <taxon>Didymosphaeriaceae</taxon>
        <taxon>Paraphaeosphaeria</taxon>
    </lineage>
</organism>
<sequence>FRIVQAPAATQPNAIPSRHHRPLTKKTPIHQAVVYHPPPQTRHNSHPRKKKKRPSTRRKSFPTPSMEKDVYAATSVAEMHAALAELHQHEAHVTQRLNALIASQKDLSRELGRLDLLRAHLGTHVVNTRAVSHAMLSDAASTANRLSTAVKRLDHEQSNVKATLDVVEQVAELKACVLGVHGSMGAPQDWETAAAYLNRASNLPDHVIDGSFAEQIVPTAEVPDPPRQTLHAAAESLCGLFLREFEKAATDADGSRVTRFFKLFPLIGRTDTGLDAYGRYVCQGVAARARTNFNHAPLAQRQETYFYAHALTKLFEHIAQIVDAHEPLVERHYGPKMMAKVIERLQLEADVQGGIVLDTWHDERAIDRKLTDIKSYAFSFLLQSFKPASRPPRSTSPANVAPRTSEDEAVDMKEVDGLLAEAALMLGRWALYARFISDKCAPSQPEDRIDHGLVMPQFLATSNLYRKVSSHLIEPFNFMTTFFFRRSVEKAFQMDQSPTGLNLNPAKPLSAEPPFITTAVDTVMYILNQVLQRALATSQRDVIANVVPTVGSLLGTDFIGMIQRKMRDESYPRPIIQGGLPPEDKVIAFLVLINNLDVSNDYIKRIVEQQLGGPPSDSSNSSLENLFPFGHDAKFVETKLKNLEHSFAVNSGELLNDGIQVAFHTVLKPRVRPILAEAFRDINYRPSEDEANDEDGEEDDVDLVKSRFDRGWGALIRPIKRVLTTANSDRLLSIALTYLASALEKRIKGQHGLVNELGAVRLERDISGIVTAAVGGGKYALRDAFTKCTQMTLIMNMEDDEWEEVCAEDTGDSGIAWVLTADERSFARSIVIKGPR</sequence>
<accession>A0A9P6KNX4</accession>
<feature type="compositionally biased region" description="Basic residues" evidence="9">
    <location>
        <begin position="43"/>
        <end position="60"/>
    </location>
</feature>
<feature type="compositionally biased region" description="Basic residues" evidence="9">
    <location>
        <begin position="17"/>
        <end position="28"/>
    </location>
</feature>
<keyword evidence="4" id="KW-0813">Transport</keyword>
<name>A0A9P6KNX4_9PLEO</name>
<evidence type="ECO:0000259" key="10">
    <source>
        <dbReference type="SMART" id="SM00762"/>
    </source>
</evidence>
<protein>
    <recommendedName>
        <fullName evidence="3">Conserved oligomeric Golgi complex subunit 4</fullName>
    </recommendedName>
    <alternativeName>
        <fullName evidence="8">Component of oligomeric Golgi complex 4</fullName>
    </alternativeName>
</protein>
<dbReference type="Pfam" id="PF20662">
    <property type="entry name" value="COG4_C"/>
    <property type="match status" value="1"/>
</dbReference>
<feature type="region of interest" description="Disordered" evidence="9">
    <location>
        <begin position="1"/>
        <end position="66"/>
    </location>
</feature>
<proteinExistence type="inferred from homology"/>
<evidence type="ECO:0000313" key="11">
    <source>
        <dbReference type="EMBL" id="KAF9733420.1"/>
    </source>
</evidence>
<evidence type="ECO:0000256" key="7">
    <source>
        <dbReference type="ARBA" id="ARBA00023136"/>
    </source>
</evidence>
<evidence type="ECO:0000256" key="2">
    <source>
        <dbReference type="ARBA" id="ARBA00009215"/>
    </source>
</evidence>
<evidence type="ECO:0000256" key="1">
    <source>
        <dbReference type="ARBA" id="ARBA00004395"/>
    </source>
</evidence>
<reference evidence="11" key="1">
    <citation type="journal article" date="2020" name="Mol. Plant Microbe Interact.">
        <title>Genome Sequence of the Biocontrol Agent Coniothyrium minitans strain Conio (IMI 134523).</title>
        <authorList>
            <person name="Patel D."/>
            <person name="Shittu T.A."/>
            <person name="Baroncelli R."/>
            <person name="Muthumeenakshi S."/>
            <person name="Osborne T.H."/>
            <person name="Janganan T.K."/>
            <person name="Sreenivasaprasad S."/>
        </authorList>
    </citation>
    <scope>NUCLEOTIDE SEQUENCE</scope>
    <source>
        <strain evidence="11">Conio</strain>
    </source>
</reference>
<dbReference type="Proteomes" id="UP000756921">
    <property type="component" value="Unassembled WGS sequence"/>
</dbReference>
<evidence type="ECO:0000256" key="3">
    <source>
        <dbReference type="ARBA" id="ARBA00020975"/>
    </source>
</evidence>
<dbReference type="OrthoDB" id="47059at2759"/>
<keyword evidence="5" id="KW-0653">Protein transport</keyword>
<dbReference type="Pfam" id="PF20663">
    <property type="entry name" value="COG4_N"/>
    <property type="match status" value="1"/>
</dbReference>
<dbReference type="Gene3D" id="1.20.58.1970">
    <property type="match status" value="1"/>
</dbReference>
<evidence type="ECO:0000256" key="9">
    <source>
        <dbReference type="SAM" id="MobiDB-lite"/>
    </source>
</evidence>
<dbReference type="SMART" id="SM00762">
    <property type="entry name" value="Cog4"/>
    <property type="match status" value="1"/>
</dbReference>
<keyword evidence="7" id="KW-0472">Membrane</keyword>
<dbReference type="GO" id="GO:0015031">
    <property type="term" value="P:protein transport"/>
    <property type="evidence" value="ECO:0007669"/>
    <property type="project" value="UniProtKB-KW"/>
</dbReference>
<evidence type="ECO:0000256" key="5">
    <source>
        <dbReference type="ARBA" id="ARBA00022927"/>
    </source>
</evidence>
<feature type="compositionally biased region" description="Low complexity" evidence="9">
    <location>
        <begin position="387"/>
        <end position="398"/>
    </location>
</feature>
<comment type="caution">
    <text evidence="11">The sequence shown here is derived from an EMBL/GenBank/DDBJ whole genome shotgun (WGS) entry which is preliminary data.</text>
</comment>
<comment type="subcellular location">
    <subcellularLocation>
        <location evidence="1">Golgi apparatus membrane</location>
        <topology evidence="1">Peripheral membrane protein</topology>
    </subcellularLocation>
</comment>
<feature type="region of interest" description="Disordered" evidence="9">
    <location>
        <begin position="387"/>
        <end position="407"/>
    </location>
</feature>
<evidence type="ECO:0000256" key="4">
    <source>
        <dbReference type="ARBA" id="ARBA00022448"/>
    </source>
</evidence>
<comment type="similarity">
    <text evidence="2">Belongs to the COG4 family.</text>
</comment>
<dbReference type="EMBL" id="WJXW01000009">
    <property type="protein sequence ID" value="KAF9733420.1"/>
    <property type="molecule type" value="Genomic_DNA"/>
</dbReference>
<dbReference type="GO" id="GO:0000139">
    <property type="term" value="C:Golgi membrane"/>
    <property type="evidence" value="ECO:0007669"/>
    <property type="project" value="UniProtKB-SubCell"/>
</dbReference>
<dbReference type="PANTHER" id="PTHR24016">
    <property type="entry name" value="CONSERVED OLIGOMERIC GOLGI COMPLEX SUBUNIT 4"/>
    <property type="match status" value="1"/>
</dbReference>
<dbReference type="InterPro" id="IPR013167">
    <property type="entry name" value="COG4_M"/>
</dbReference>
<feature type="domain" description="COG4 transport protein middle alpha-helical bundle" evidence="10">
    <location>
        <begin position="230"/>
        <end position="567"/>
    </location>
</feature>
<dbReference type="InterPro" id="IPR048684">
    <property type="entry name" value="COG4_C"/>
</dbReference>
<dbReference type="InterPro" id="IPR048682">
    <property type="entry name" value="COG4"/>
</dbReference>
<keyword evidence="12" id="KW-1185">Reference proteome</keyword>
<dbReference type="PANTHER" id="PTHR24016:SF0">
    <property type="entry name" value="CONSERVED OLIGOMERIC GOLGI COMPLEX SUBUNIT 4"/>
    <property type="match status" value="1"/>
</dbReference>
<keyword evidence="6" id="KW-0333">Golgi apparatus</keyword>
<evidence type="ECO:0000256" key="8">
    <source>
        <dbReference type="ARBA" id="ARBA00031340"/>
    </source>
</evidence>
<feature type="non-terminal residue" evidence="11">
    <location>
        <position position="1"/>
    </location>
</feature>
<evidence type="ECO:0000313" key="12">
    <source>
        <dbReference type="Proteomes" id="UP000756921"/>
    </source>
</evidence>
<evidence type="ECO:0000256" key="6">
    <source>
        <dbReference type="ARBA" id="ARBA00023034"/>
    </source>
</evidence>
<dbReference type="InterPro" id="IPR048680">
    <property type="entry name" value="COG4_N"/>
</dbReference>
<dbReference type="AlphaFoldDB" id="A0A9P6KNX4"/>
<gene>
    <name evidence="11" type="ORF">PMIN01_09103</name>
</gene>